<accession>A0A7X0HJF6</accession>
<sequence>MMRDAIAVTGLGMVTPGGIGAPATWKSLLAGMSTAAGDPHLEGLRQDFSCRVPGFDAQELLGKRLAWRLDRSTQMALVAAREAIADARLDPGAWTAPRVAVIMGVGTGSFEHYEREFDQLASGRPDKVSALALPRSVPNMVAGELALDLGAQGPNFVVSTACASGTTALGLARDLLRSDSCDIAIAGGAESMCFRIPAACFAQMGALSRRRHDPAHASRPFDRDRDGFVLGEGSAVLVLERAAHARARHAPARALVAGYGASCDAHHFTAPAPDGRGLAQAIRSALDDADMGPQDIDHLNAHGTSTPHNDAAEDRAIRTVFPRPAPVTALKSVLGHAVGGAGAIEAAATVLALEHQIIPPTANYDTPDPAMDLDIVHKTPRPIRMGAALSTSSGFGGQNAALVLTGA</sequence>
<evidence type="ECO:0000256" key="2">
    <source>
        <dbReference type="ARBA" id="ARBA00022679"/>
    </source>
</evidence>
<evidence type="ECO:0000313" key="7">
    <source>
        <dbReference type="Proteomes" id="UP000540423"/>
    </source>
</evidence>
<dbReference type="GO" id="GO:0030497">
    <property type="term" value="P:fatty acid elongation"/>
    <property type="evidence" value="ECO:0007669"/>
    <property type="project" value="UniProtKB-ARBA"/>
</dbReference>
<dbReference type="InterPro" id="IPR000794">
    <property type="entry name" value="Beta-ketoacyl_synthase"/>
</dbReference>
<keyword evidence="2 4" id="KW-0808">Transferase</keyword>
<dbReference type="Pfam" id="PF02801">
    <property type="entry name" value="Ketoacyl-synt_C"/>
    <property type="match status" value="1"/>
</dbReference>
<dbReference type="PANTHER" id="PTHR11712">
    <property type="entry name" value="POLYKETIDE SYNTHASE-RELATED"/>
    <property type="match status" value="1"/>
</dbReference>
<proteinExistence type="inferred from homology"/>
<dbReference type="AlphaFoldDB" id="A0A7X0HJF6"/>
<dbReference type="EMBL" id="JACHEM010000014">
    <property type="protein sequence ID" value="MBB6438588.1"/>
    <property type="molecule type" value="Genomic_DNA"/>
</dbReference>
<evidence type="ECO:0000256" key="3">
    <source>
        <dbReference type="ARBA" id="ARBA00023315"/>
    </source>
</evidence>
<evidence type="ECO:0000256" key="4">
    <source>
        <dbReference type="RuleBase" id="RU003694"/>
    </source>
</evidence>
<evidence type="ECO:0000313" key="6">
    <source>
        <dbReference type="EMBL" id="MBB6438588.1"/>
    </source>
</evidence>
<reference evidence="6 7" key="1">
    <citation type="submission" date="2020-08" db="EMBL/GenBank/DDBJ databases">
        <title>Genomic Encyclopedia of Type Strains, Phase IV (KMG-IV): sequencing the most valuable type-strain genomes for metagenomic binning, comparative biology and taxonomic classification.</title>
        <authorList>
            <person name="Goeker M."/>
        </authorList>
    </citation>
    <scope>NUCLEOTIDE SEQUENCE [LARGE SCALE GENOMIC DNA]</scope>
    <source>
        <strain evidence="6 7">DSM 40141</strain>
    </source>
</reference>
<feature type="domain" description="Ketosynthase family 3 (KS3)" evidence="5">
    <location>
        <begin position="3"/>
        <end position="406"/>
    </location>
</feature>
<comment type="caution">
    <text evidence="6">The sequence shown here is derived from an EMBL/GenBank/DDBJ whole genome shotgun (WGS) entry which is preliminary data.</text>
</comment>
<organism evidence="6 7">
    <name type="scientific">Streptomyces candidus</name>
    <dbReference type="NCBI Taxonomy" id="67283"/>
    <lineage>
        <taxon>Bacteria</taxon>
        <taxon>Bacillati</taxon>
        <taxon>Actinomycetota</taxon>
        <taxon>Actinomycetes</taxon>
        <taxon>Kitasatosporales</taxon>
        <taxon>Streptomycetaceae</taxon>
        <taxon>Streptomyces</taxon>
    </lineage>
</organism>
<evidence type="ECO:0000256" key="1">
    <source>
        <dbReference type="ARBA" id="ARBA00008467"/>
    </source>
</evidence>
<dbReference type="Pfam" id="PF00109">
    <property type="entry name" value="ketoacyl-synt"/>
    <property type="match status" value="1"/>
</dbReference>
<protein>
    <submittedName>
        <fullName evidence="6">3-oxoacyl-[acyl-carrier-protein] synthase II</fullName>
        <ecNumber evidence="6">2.3.1.179</ecNumber>
    </submittedName>
</protein>
<dbReference type="FunFam" id="3.40.47.10:FF:000029">
    <property type="entry name" value="3-oxoacyl-[acyl-carrier-protein] synthase 1"/>
    <property type="match status" value="1"/>
</dbReference>
<dbReference type="InterPro" id="IPR020841">
    <property type="entry name" value="PKS_Beta-ketoAc_synthase_dom"/>
</dbReference>
<dbReference type="InterPro" id="IPR018201">
    <property type="entry name" value="Ketoacyl_synth_AS"/>
</dbReference>
<dbReference type="RefSeq" id="WP_185034828.1">
    <property type="nucleotide sequence ID" value="NZ_BNBN01000006.1"/>
</dbReference>
<dbReference type="InterPro" id="IPR014031">
    <property type="entry name" value="Ketoacyl_synth_C"/>
</dbReference>
<dbReference type="Gene3D" id="3.40.47.10">
    <property type="match status" value="2"/>
</dbReference>
<name>A0A7X0HJF6_9ACTN</name>
<dbReference type="PROSITE" id="PS00606">
    <property type="entry name" value="KS3_1"/>
    <property type="match status" value="1"/>
</dbReference>
<dbReference type="FunFam" id="3.40.47.10:FF:000018">
    <property type="entry name" value="3-oxoacyl-[acyl-carrier-protein] synthase 2"/>
    <property type="match status" value="1"/>
</dbReference>
<keyword evidence="3 6" id="KW-0012">Acyltransferase</keyword>
<dbReference type="InterPro" id="IPR014030">
    <property type="entry name" value="Ketoacyl_synth_N"/>
</dbReference>
<dbReference type="GO" id="GO:0004315">
    <property type="term" value="F:3-oxoacyl-[acyl-carrier-protein] synthase activity"/>
    <property type="evidence" value="ECO:0007669"/>
    <property type="project" value="UniProtKB-EC"/>
</dbReference>
<gene>
    <name evidence="6" type="ORF">HNQ79_005100</name>
</gene>
<dbReference type="SUPFAM" id="SSF53901">
    <property type="entry name" value="Thiolase-like"/>
    <property type="match status" value="1"/>
</dbReference>
<evidence type="ECO:0000259" key="5">
    <source>
        <dbReference type="PROSITE" id="PS52004"/>
    </source>
</evidence>
<dbReference type="InterPro" id="IPR016039">
    <property type="entry name" value="Thiolase-like"/>
</dbReference>
<dbReference type="SMART" id="SM00825">
    <property type="entry name" value="PKS_KS"/>
    <property type="match status" value="1"/>
</dbReference>
<keyword evidence="7" id="KW-1185">Reference proteome</keyword>
<comment type="similarity">
    <text evidence="1 4">Belongs to the thiolase-like superfamily. Beta-ketoacyl-ACP synthases family.</text>
</comment>
<dbReference type="PANTHER" id="PTHR11712:SF347">
    <property type="entry name" value="BETA KETOACYL-ACYL CARRIER PROTEIN SYNTHASE"/>
    <property type="match status" value="1"/>
</dbReference>
<dbReference type="EC" id="2.3.1.179" evidence="6"/>
<dbReference type="CDD" id="cd00834">
    <property type="entry name" value="KAS_I_II"/>
    <property type="match status" value="1"/>
</dbReference>
<dbReference type="PROSITE" id="PS52004">
    <property type="entry name" value="KS3_2"/>
    <property type="match status" value="1"/>
</dbReference>
<dbReference type="NCBIfam" id="NF005589">
    <property type="entry name" value="PRK07314.1"/>
    <property type="match status" value="1"/>
</dbReference>
<dbReference type="Proteomes" id="UP000540423">
    <property type="component" value="Unassembled WGS sequence"/>
</dbReference>